<proteinExistence type="predicted"/>
<sequence length="166" mass="18563">MVTEQRPVAVFDLDGTLSDARHRLHFLTGRPKNWNAFFRAAPKDPPLAAGVELALRWAEECDLGYVTGRPERCRRDTERWLAAHGLPAGDLWMRGNRDYRPAREAKRALLLELAATRTVAVVVDDDAQVCAAYREAGFSVVEADWMPVSDVADATLRTAQEDEGRT</sequence>
<reference evidence="2" key="1">
    <citation type="submission" date="2020-09" db="EMBL/GenBank/DDBJ databases">
        <title>Secondary metabolite and genome analysis of marine Streptomyces chumphonensis KK1-2T.</title>
        <authorList>
            <person name="Phongsopitanun W."/>
            <person name="Kanchanasin P."/>
            <person name="Pittayakhajonwut P."/>
            <person name="Suwanborirux K."/>
            <person name="Tanasupawat S."/>
        </authorList>
    </citation>
    <scope>NUCLEOTIDE SEQUENCE</scope>
    <source>
        <strain evidence="2">KK1-2</strain>
    </source>
</reference>
<accession>A0A927IC53</accession>
<dbReference type="Pfam" id="PF25109">
    <property type="entry name" value="HAD_PNKP"/>
    <property type="match status" value="1"/>
</dbReference>
<comment type="caution">
    <text evidence="2">The sequence shown here is derived from an EMBL/GenBank/DDBJ whole genome shotgun (WGS) entry which is preliminary data.</text>
</comment>
<dbReference type="EMBL" id="JACXYU010000002">
    <property type="protein sequence ID" value="MBD3931244.1"/>
    <property type="molecule type" value="Genomic_DNA"/>
</dbReference>
<protein>
    <recommendedName>
        <fullName evidence="1">Polynucleotide kinase PNKP phosphatase domain-containing protein</fullName>
    </recommendedName>
</protein>
<evidence type="ECO:0000313" key="2">
    <source>
        <dbReference type="EMBL" id="MBD3931244.1"/>
    </source>
</evidence>
<name>A0A927IC53_9ACTN</name>
<evidence type="ECO:0000313" key="3">
    <source>
        <dbReference type="Proteomes" id="UP000632289"/>
    </source>
</evidence>
<dbReference type="InterPro" id="IPR036412">
    <property type="entry name" value="HAD-like_sf"/>
</dbReference>
<dbReference type="InterPro" id="IPR023214">
    <property type="entry name" value="HAD_sf"/>
</dbReference>
<feature type="domain" description="Polynucleotide kinase PNKP phosphatase" evidence="1">
    <location>
        <begin position="9"/>
        <end position="142"/>
    </location>
</feature>
<dbReference type="AlphaFoldDB" id="A0A927IC53"/>
<keyword evidence="3" id="KW-1185">Reference proteome</keyword>
<organism evidence="2 3">
    <name type="scientific">Streptomyces chumphonensis</name>
    <dbReference type="NCBI Taxonomy" id="1214925"/>
    <lineage>
        <taxon>Bacteria</taxon>
        <taxon>Bacillati</taxon>
        <taxon>Actinomycetota</taxon>
        <taxon>Actinomycetes</taxon>
        <taxon>Kitasatosporales</taxon>
        <taxon>Streptomycetaceae</taxon>
        <taxon>Streptomyces</taxon>
    </lineage>
</organism>
<gene>
    <name evidence="2" type="ORF">IF129_06675</name>
</gene>
<dbReference type="Gene3D" id="3.40.50.1000">
    <property type="entry name" value="HAD superfamily/HAD-like"/>
    <property type="match status" value="1"/>
</dbReference>
<dbReference type="Proteomes" id="UP000632289">
    <property type="component" value="Unassembled WGS sequence"/>
</dbReference>
<dbReference type="RefSeq" id="WP_191208541.1">
    <property type="nucleotide sequence ID" value="NZ_BAABKL010000032.1"/>
</dbReference>
<dbReference type="InterPro" id="IPR056782">
    <property type="entry name" value="HAD_PNKP"/>
</dbReference>
<dbReference type="SUPFAM" id="SSF56784">
    <property type="entry name" value="HAD-like"/>
    <property type="match status" value="1"/>
</dbReference>
<evidence type="ECO:0000259" key="1">
    <source>
        <dbReference type="Pfam" id="PF25109"/>
    </source>
</evidence>